<dbReference type="PANTHER" id="PTHR11987">
    <property type="entry name" value="ALPHA-2,8-SIALYLTRANSFERASE"/>
    <property type="match status" value="1"/>
</dbReference>
<protein>
    <submittedName>
        <fullName evidence="13">Alpha-2,8-sialyltransferase 8B-like</fullName>
    </submittedName>
</protein>
<dbReference type="Proteomes" id="UP000694865">
    <property type="component" value="Unplaced"/>
</dbReference>
<sequence length="372" mass="42747">MLKDENVFRSDWRLAKVAETYPSSDGLVRKDTFGAMGSKRMVVVFFFLVVTCLVTLVFYNQETVGYYDRITSFTVPARIIDPSSTSIRNFEDLRSEINKWLKLEHSLAIYKSENKIEERCCPQRPWNRSNVIDMDQYARDFYTIGVQDSCALVGSSGILLNSTCGKEIDKHDFVIRMNLPLVRGFENDVGHKTNLSAVNHFVIKFLAEYLKNPKGNKAYERYYNELRDVKNSLLWFGYDQSLRKSGMNHAKKSLKYLLMKTKGKGQAKLNYKLAYAVKPLFPGMSSKIWNKPGASEGFITFTLACLICKNIDVYGFWPYTEDVNGNPVQHYYYLTMKYTKTKPQAIQSRENQILHNLHGRGFIGLTTGNCTS</sequence>
<evidence type="ECO:0000313" key="12">
    <source>
        <dbReference type="Proteomes" id="UP000694865"/>
    </source>
</evidence>
<evidence type="ECO:0000256" key="7">
    <source>
        <dbReference type="ARBA" id="ARBA00022989"/>
    </source>
</evidence>
<organism evidence="12 13">
    <name type="scientific">Saccoglossus kowalevskii</name>
    <name type="common">Acorn worm</name>
    <dbReference type="NCBI Taxonomy" id="10224"/>
    <lineage>
        <taxon>Eukaryota</taxon>
        <taxon>Metazoa</taxon>
        <taxon>Hemichordata</taxon>
        <taxon>Enteropneusta</taxon>
        <taxon>Harrimaniidae</taxon>
        <taxon>Saccoglossus</taxon>
    </lineage>
</organism>
<evidence type="ECO:0000256" key="9">
    <source>
        <dbReference type="ARBA" id="ARBA00023136"/>
    </source>
</evidence>
<keyword evidence="5 11" id="KW-0812">Transmembrane</keyword>
<evidence type="ECO:0000256" key="10">
    <source>
        <dbReference type="ARBA" id="ARBA00023180"/>
    </source>
</evidence>
<evidence type="ECO:0000256" key="5">
    <source>
        <dbReference type="ARBA" id="ARBA00022692"/>
    </source>
</evidence>
<dbReference type="InterPro" id="IPR038578">
    <property type="entry name" value="GT29-like_sf"/>
</dbReference>
<evidence type="ECO:0000313" key="13">
    <source>
        <dbReference type="RefSeq" id="XP_006820872.1"/>
    </source>
</evidence>
<dbReference type="CDD" id="cd23963">
    <property type="entry name" value="GT29_ST8SIA"/>
    <property type="match status" value="1"/>
</dbReference>
<proteinExistence type="inferred from homology"/>
<accession>A0ABM0MLI1</accession>
<evidence type="ECO:0000256" key="2">
    <source>
        <dbReference type="ARBA" id="ARBA00006003"/>
    </source>
</evidence>
<keyword evidence="6" id="KW-0735">Signal-anchor</keyword>
<keyword evidence="4" id="KW-0808">Transferase</keyword>
<keyword evidence="3" id="KW-0328">Glycosyltransferase</keyword>
<dbReference type="RefSeq" id="XP_006820872.1">
    <property type="nucleotide sequence ID" value="XM_006820809.1"/>
</dbReference>
<keyword evidence="8" id="KW-0333">Golgi apparatus</keyword>
<evidence type="ECO:0000256" key="11">
    <source>
        <dbReference type="SAM" id="Phobius"/>
    </source>
</evidence>
<dbReference type="PANTHER" id="PTHR11987:SF36">
    <property type="entry name" value="SIA-ALPHA-2,3-GAL-BETA-1,4-GLCNAC-R:ALPHA 2,8-SIALYLTRANSFERASE"/>
    <property type="match status" value="1"/>
</dbReference>
<keyword evidence="10" id="KW-0325">Glycoprotein</keyword>
<dbReference type="Pfam" id="PF00777">
    <property type="entry name" value="Glyco_transf_29"/>
    <property type="match status" value="1"/>
</dbReference>
<dbReference type="GeneID" id="102805663"/>
<name>A0ABM0MLI1_SACKO</name>
<evidence type="ECO:0000256" key="3">
    <source>
        <dbReference type="ARBA" id="ARBA00022676"/>
    </source>
</evidence>
<comment type="subcellular location">
    <subcellularLocation>
        <location evidence="1">Golgi apparatus membrane</location>
        <topology evidence="1">Single-pass type II membrane protein</topology>
    </subcellularLocation>
</comment>
<reference evidence="13" key="1">
    <citation type="submission" date="2025-08" db="UniProtKB">
        <authorList>
            <consortium name="RefSeq"/>
        </authorList>
    </citation>
    <scope>IDENTIFICATION</scope>
    <source>
        <tissue evidence="13">Testes</tissue>
    </source>
</reference>
<dbReference type="Gene3D" id="3.90.1480.20">
    <property type="entry name" value="Glycosyl transferase family 29"/>
    <property type="match status" value="1"/>
</dbReference>
<evidence type="ECO:0000256" key="6">
    <source>
        <dbReference type="ARBA" id="ARBA00022968"/>
    </source>
</evidence>
<keyword evidence="12" id="KW-1185">Reference proteome</keyword>
<evidence type="ECO:0000256" key="1">
    <source>
        <dbReference type="ARBA" id="ARBA00004323"/>
    </source>
</evidence>
<evidence type="ECO:0000256" key="4">
    <source>
        <dbReference type="ARBA" id="ARBA00022679"/>
    </source>
</evidence>
<keyword evidence="7 11" id="KW-1133">Transmembrane helix</keyword>
<comment type="similarity">
    <text evidence="2">Belongs to the glycosyltransferase 29 family.</text>
</comment>
<evidence type="ECO:0000256" key="8">
    <source>
        <dbReference type="ARBA" id="ARBA00023034"/>
    </source>
</evidence>
<gene>
    <name evidence="13" type="primary">LOC102805663</name>
</gene>
<dbReference type="InterPro" id="IPR001675">
    <property type="entry name" value="Glyco_trans_29"/>
</dbReference>
<dbReference type="InterPro" id="IPR050943">
    <property type="entry name" value="Glycosyltr_29_Sialyltrsf"/>
</dbReference>
<keyword evidence="9 11" id="KW-0472">Membrane</keyword>
<feature type="transmembrane region" description="Helical" evidence="11">
    <location>
        <begin position="41"/>
        <end position="59"/>
    </location>
</feature>